<dbReference type="InterPro" id="IPR020568">
    <property type="entry name" value="Ribosomal_Su5_D2-typ_SF"/>
</dbReference>
<evidence type="ECO:0000313" key="7">
    <source>
        <dbReference type="Proteomes" id="UP000281406"/>
    </source>
</evidence>
<dbReference type="InterPro" id="IPR042120">
    <property type="entry name" value="MutL_C_dimsub"/>
</dbReference>
<dbReference type="EMBL" id="RJVU01036174">
    <property type="protein sequence ID" value="ROL46864.1"/>
    <property type="molecule type" value="Genomic_DNA"/>
</dbReference>
<organism evidence="6 7">
    <name type="scientific">Anabarilius grahami</name>
    <name type="common">Kanglang fish</name>
    <name type="synonym">Barilius grahami</name>
    <dbReference type="NCBI Taxonomy" id="495550"/>
    <lineage>
        <taxon>Eukaryota</taxon>
        <taxon>Metazoa</taxon>
        <taxon>Chordata</taxon>
        <taxon>Craniata</taxon>
        <taxon>Vertebrata</taxon>
        <taxon>Euteleostomi</taxon>
        <taxon>Actinopterygii</taxon>
        <taxon>Neopterygii</taxon>
        <taxon>Teleostei</taxon>
        <taxon>Ostariophysi</taxon>
        <taxon>Cypriniformes</taxon>
        <taxon>Xenocyprididae</taxon>
        <taxon>Xenocypridinae</taxon>
        <taxon>Xenocypridinae incertae sedis</taxon>
        <taxon>Anabarilius</taxon>
    </lineage>
</organism>
<dbReference type="GO" id="GO:0140664">
    <property type="term" value="F:ATP-dependent DNA damage sensor activity"/>
    <property type="evidence" value="ECO:0007669"/>
    <property type="project" value="InterPro"/>
</dbReference>
<feature type="compositionally biased region" description="Polar residues" evidence="3">
    <location>
        <begin position="568"/>
        <end position="581"/>
    </location>
</feature>
<dbReference type="InterPro" id="IPR002099">
    <property type="entry name" value="MutL/Mlh/PMS"/>
</dbReference>
<dbReference type="Gene3D" id="3.30.1540.20">
    <property type="entry name" value="MutL, C-terminal domain, dimerisation subdomain"/>
    <property type="match status" value="1"/>
</dbReference>
<feature type="compositionally biased region" description="Basic and acidic residues" evidence="3">
    <location>
        <begin position="385"/>
        <end position="400"/>
    </location>
</feature>
<dbReference type="GO" id="GO:0016887">
    <property type="term" value="F:ATP hydrolysis activity"/>
    <property type="evidence" value="ECO:0007669"/>
    <property type="project" value="InterPro"/>
</dbReference>
<dbReference type="GO" id="GO:0032300">
    <property type="term" value="C:mismatch repair complex"/>
    <property type="evidence" value="ECO:0007669"/>
    <property type="project" value="InterPro"/>
</dbReference>
<feature type="region of interest" description="Disordered" evidence="3">
    <location>
        <begin position="358"/>
        <end position="406"/>
    </location>
</feature>
<evidence type="ECO:0000256" key="2">
    <source>
        <dbReference type="ARBA" id="ARBA00022763"/>
    </source>
</evidence>
<keyword evidence="7" id="KW-1185">Reference proteome</keyword>
<dbReference type="SMART" id="SM00853">
    <property type="entry name" value="MutL_C"/>
    <property type="match status" value="1"/>
</dbReference>
<dbReference type="AlphaFoldDB" id="A0A3N0YL30"/>
<dbReference type="SUPFAM" id="SSF54211">
    <property type="entry name" value="Ribosomal protein S5 domain 2-like"/>
    <property type="match status" value="1"/>
</dbReference>
<evidence type="ECO:0000256" key="1">
    <source>
        <dbReference type="ARBA" id="ARBA00006082"/>
    </source>
</evidence>
<feature type="domain" description="DNA mismatch repair protein S5" evidence="5">
    <location>
        <begin position="211"/>
        <end position="349"/>
    </location>
</feature>
<dbReference type="GO" id="GO:0006298">
    <property type="term" value="P:mismatch repair"/>
    <property type="evidence" value="ECO:0007669"/>
    <property type="project" value="InterPro"/>
</dbReference>
<dbReference type="NCBIfam" id="TIGR00585">
    <property type="entry name" value="mutl"/>
    <property type="match status" value="1"/>
</dbReference>
<dbReference type="InterPro" id="IPR014721">
    <property type="entry name" value="Ribsml_uS5_D2-typ_fold_subgr"/>
</dbReference>
<dbReference type="FunFam" id="3.30.230.10:FF:000028">
    <property type="entry name" value="DNA mismatch repair protein Mlh3"/>
    <property type="match status" value="1"/>
</dbReference>
<dbReference type="FunFam" id="3.30.1370.100:FF:000003">
    <property type="entry name" value="DNA mismatch repair protein Mlh3"/>
    <property type="match status" value="1"/>
</dbReference>
<dbReference type="PANTHER" id="PTHR10073:SF47">
    <property type="entry name" value="DNA MISMATCH REPAIR PROTEIN MLH3"/>
    <property type="match status" value="1"/>
</dbReference>
<feature type="region of interest" description="Disordered" evidence="3">
    <location>
        <begin position="563"/>
        <end position="586"/>
    </location>
</feature>
<dbReference type="OrthoDB" id="429932at2759"/>
<comment type="similarity">
    <text evidence="1">Belongs to the DNA mismatch repair MutL/HexB family.</text>
</comment>
<dbReference type="GO" id="GO:0030983">
    <property type="term" value="F:mismatched DNA binding"/>
    <property type="evidence" value="ECO:0007669"/>
    <property type="project" value="InterPro"/>
</dbReference>
<dbReference type="Pfam" id="PF13589">
    <property type="entry name" value="HATPase_c_3"/>
    <property type="match status" value="1"/>
</dbReference>
<evidence type="ECO:0000259" key="5">
    <source>
        <dbReference type="SMART" id="SM01340"/>
    </source>
</evidence>
<dbReference type="PANTHER" id="PTHR10073">
    <property type="entry name" value="DNA MISMATCH REPAIR PROTEIN MLH, PMS, MUTL"/>
    <property type="match status" value="1"/>
</dbReference>
<evidence type="ECO:0000259" key="4">
    <source>
        <dbReference type="SMART" id="SM00853"/>
    </source>
</evidence>
<dbReference type="Pfam" id="PF08676">
    <property type="entry name" value="MutL_C"/>
    <property type="match status" value="1"/>
</dbReference>
<reference evidence="6 7" key="1">
    <citation type="submission" date="2018-10" db="EMBL/GenBank/DDBJ databases">
        <title>Genome assembly for a Yunnan-Guizhou Plateau 3E fish, Anabarilius grahami (Regan), and its evolutionary and genetic applications.</title>
        <authorList>
            <person name="Jiang W."/>
        </authorList>
    </citation>
    <scope>NUCLEOTIDE SEQUENCE [LARGE SCALE GENOMIC DNA]</scope>
    <source>
        <strain evidence="6">AG-KIZ</strain>
        <tissue evidence="6">Muscle</tissue>
    </source>
</reference>
<dbReference type="Proteomes" id="UP000281406">
    <property type="component" value="Unassembled WGS sequence"/>
</dbReference>
<dbReference type="Gene3D" id="3.30.1370.100">
    <property type="entry name" value="MutL, C-terminal domain, regulatory subdomain"/>
    <property type="match status" value="1"/>
</dbReference>
<feature type="compositionally biased region" description="Polar residues" evidence="3">
    <location>
        <begin position="358"/>
        <end position="370"/>
    </location>
</feature>
<feature type="domain" description="MutL C-terminal dimerisation" evidence="4">
    <location>
        <begin position="925"/>
        <end position="1108"/>
    </location>
</feature>
<dbReference type="Gene3D" id="3.30.565.10">
    <property type="entry name" value="Histidine kinase-like ATPase, C-terminal domain"/>
    <property type="match status" value="1"/>
</dbReference>
<evidence type="ECO:0000256" key="3">
    <source>
        <dbReference type="SAM" id="MobiDB-lite"/>
    </source>
</evidence>
<gene>
    <name evidence="6" type="ORF">DPX16_20516</name>
</gene>
<dbReference type="InterPro" id="IPR037198">
    <property type="entry name" value="MutL_C_sf"/>
</dbReference>
<dbReference type="InterPro" id="IPR036890">
    <property type="entry name" value="HATPase_C_sf"/>
</dbReference>
<dbReference type="InterPro" id="IPR013507">
    <property type="entry name" value="DNA_mismatch_S5_2-like"/>
</dbReference>
<dbReference type="InterPro" id="IPR038973">
    <property type="entry name" value="MutL/Mlh/Pms-like"/>
</dbReference>
<evidence type="ECO:0000313" key="6">
    <source>
        <dbReference type="EMBL" id="ROL46864.1"/>
    </source>
</evidence>
<proteinExistence type="inferred from homology"/>
<dbReference type="Gene3D" id="3.30.230.10">
    <property type="match status" value="1"/>
</dbReference>
<dbReference type="InterPro" id="IPR042121">
    <property type="entry name" value="MutL_C_regsub"/>
</dbReference>
<dbReference type="GO" id="GO:0005524">
    <property type="term" value="F:ATP binding"/>
    <property type="evidence" value="ECO:0007669"/>
    <property type="project" value="InterPro"/>
</dbReference>
<dbReference type="CDD" id="cd16926">
    <property type="entry name" value="HATPase_MutL-MLH-PMS-like"/>
    <property type="match status" value="1"/>
</dbReference>
<sequence>MIKSLPQDVQAQLRSGVAIFSLQQCVEELVLNSIDAGATCVAVKIDIEACKLQVIDNGTGMCREDMERVGLRYNTSKCSSLEDLDNLRFFGFRGEAISSIVSLAEMVEMSSRTKLSVKTYVKTFNEANASNVFEAQTVRPSAGTTVTVYNLFHNMPVRRKRMDAILETERIRQRVEAISLMHPSVSLTVKKENSAHVMVQLSKTSSTYYRFVQIHGLNRAQKLGEVSYIHEQFEMTGHIGREGHYNNSLQFLFVNGRLLLKTRIHKTLNSLLKRVSSAARQNSSPTEYPLTSSPKQRGGCDLHGVYVLNIKCHYSEYDICLEPAKSLIEFKDWDNVLICIEEGVKAFLTKENLVTEFSVNGSDGPSSSPLRNAKTPAAEQNLSAEETREACDAPTEKKDNASGVDDSGSVQMLEQVSINTETFASEKSYAEKAPHGGDLPLQTTIAFATEMNNNRKEDENAICPNISHNDLPVTVNDNINVMGCKNHKISILDVKGVQDSLKKFCFPYQISPKKRKLPLNEIEENKHVVQGTSSKTCRPAPSRQLTLSFETGSLDKFKRLFGRDAEKNQPTTEKTSLLQPESSRKSNDCFVGSTLCLDDLDKPLLKNISGAHSPYNSECYAESSPWNKGEKIAMAAKCSNIKHDKMAFKEVRKDCLTMENLSFPVVQDLHFEENSCELEKSLLEEDVLFGSSGTVDSIVHDSSKDFPVLDLIKQDTTIPSSILEDSHLCNKNVTSFLGSVSRVDEASVTSQHDPLCSNTGNEGQTTNESVETIPMSSSWLAHYDSCLGKLVYINQVTGLSKYNSPPVEETQVPCTTDVTNMAVSVISRTGFEYRCYPFHTDIVLPFLPKPRAERALNSGTDSREDAQGPDSLSTLFSEWSNPVFIRPPEVAVDVTSGQAEGLAVKIHNILFPYRFTKNMIHTMRVINQVDKKFLACLINTTEQDVSESSTNEGNLLVLVDQHAAHERVRLEGLVTDSYEDDPDTPGKKRLCSSSVTPPLEINVTEEELRLLRSCQAFLRGLALDVRFPKSESLNVLLERLPTCFIEKESTEIRRGRRSVIKTIAEDYLREHIELLRSTGRVRGTLPLTVHNVLASQACHGAIKFNDILSKDECCCLVSSLSSCHLPFQCAHGRPSIVPLADLHHLEDQQDLPKPNLRKLRRMYKSWQLYGKDQSLAQSKA</sequence>
<dbReference type="InterPro" id="IPR014790">
    <property type="entry name" value="MutL_C"/>
</dbReference>
<accession>A0A3N0YL30</accession>
<dbReference type="SMART" id="SM01340">
    <property type="entry name" value="DNA_mis_repair"/>
    <property type="match status" value="1"/>
</dbReference>
<dbReference type="CDD" id="cd03486">
    <property type="entry name" value="MutL_Trans_MLH3"/>
    <property type="match status" value="1"/>
</dbReference>
<protein>
    <submittedName>
        <fullName evidence="6">DNA mismatch repair protein Mlh3</fullName>
    </submittedName>
</protein>
<dbReference type="GO" id="GO:0005634">
    <property type="term" value="C:nucleus"/>
    <property type="evidence" value="ECO:0007669"/>
    <property type="project" value="UniProtKB-ARBA"/>
</dbReference>
<name>A0A3N0YL30_ANAGA</name>
<comment type="caution">
    <text evidence="6">The sequence shown here is derived from an EMBL/GenBank/DDBJ whole genome shotgun (WGS) entry which is preliminary data.</text>
</comment>
<dbReference type="SUPFAM" id="SSF118116">
    <property type="entry name" value="DNA mismatch repair protein MutL"/>
    <property type="match status" value="1"/>
</dbReference>
<dbReference type="SUPFAM" id="SSF55874">
    <property type="entry name" value="ATPase domain of HSP90 chaperone/DNA topoisomerase II/histidine kinase"/>
    <property type="match status" value="1"/>
</dbReference>
<keyword evidence="2" id="KW-0227">DNA damage</keyword>
<dbReference type="FunFam" id="3.30.565.10:FF:000017">
    <property type="entry name" value="PMS1 homolog 1, mismatch repair system component"/>
    <property type="match status" value="1"/>
</dbReference>